<evidence type="ECO:0000256" key="5">
    <source>
        <dbReference type="ARBA" id="ARBA00022741"/>
    </source>
</evidence>
<keyword evidence="9" id="KW-0812">Transmembrane</keyword>
<dbReference type="InterPro" id="IPR011712">
    <property type="entry name" value="Sig_transdc_His_kin_sub3_dim/P"/>
</dbReference>
<feature type="transmembrane region" description="Helical" evidence="9">
    <location>
        <begin position="7"/>
        <end position="28"/>
    </location>
</feature>
<protein>
    <recommendedName>
        <fullName evidence="2">histidine kinase</fullName>
        <ecNumber evidence="2">2.7.13.3</ecNumber>
    </recommendedName>
</protein>
<evidence type="ECO:0000313" key="11">
    <source>
        <dbReference type="EMBL" id="MBB6120440.1"/>
    </source>
</evidence>
<name>A0A841IQF6_9ACTN</name>
<dbReference type="GO" id="GO:0046983">
    <property type="term" value="F:protein dimerization activity"/>
    <property type="evidence" value="ECO:0007669"/>
    <property type="project" value="InterPro"/>
</dbReference>
<keyword evidence="12" id="KW-1185">Reference proteome</keyword>
<dbReference type="InterPro" id="IPR025828">
    <property type="entry name" value="Put_sensor_dom"/>
</dbReference>
<evidence type="ECO:0000256" key="7">
    <source>
        <dbReference type="ARBA" id="ARBA00022840"/>
    </source>
</evidence>
<keyword evidence="7" id="KW-0067">ATP-binding</keyword>
<comment type="catalytic activity">
    <reaction evidence="1">
        <text>ATP + protein L-histidine = ADP + protein N-phospho-L-histidine.</text>
        <dbReference type="EC" id="2.7.13.3"/>
    </reaction>
</comment>
<keyword evidence="4" id="KW-0808">Transferase</keyword>
<comment type="caution">
    <text evidence="11">The sequence shown here is derived from an EMBL/GenBank/DDBJ whole genome shotgun (WGS) entry which is preliminary data.</text>
</comment>
<dbReference type="SUPFAM" id="SSF55874">
    <property type="entry name" value="ATPase domain of HSP90 chaperone/DNA topoisomerase II/histidine kinase"/>
    <property type="match status" value="1"/>
</dbReference>
<dbReference type="CDD" id="cd16917">
    <property type="entry name" value="HATPase_UhpB-NarQ-NarX-like"/>
    <property type="match status" value="1"/>
</dbReference>
<dbReference type="AlphaFoldDB" id="A0A841IQF6"/>
<dbReference type="SMART" id="SM00387">
    <property type="entry name" value="HATPase_c"/>
    <property type="match status" value="1"/>
</dbReference>
<accession>A0A841IQF6</accession>
<dbReference type="EC" id="2.7.13.3" evidence="2"/>
<feature type="domain" description="Histidine kinase/HSP90-like ATPase" evidence="10">
    <location>
        <begin position="311"/>
        <end position="401"/>
    </location>
</feature>
<dbReference type="RefSeq" id="WP_184291481.1">
    <property type="nucleotide sequence ID" value="NZ_JACHJO010000006.1"/>
</dbReference>
<keyword evidence="3" id="KW-0597">Phosphoprotein</keyword>
<evidence type="ECO:0000256" key="6">
    <source>
        <dbReference type="ARBA" id="ARBA00022777"/>
    </source>
</evidence>
<evidence type="ECO:0000259" key="10">
    <source>
        <dbReference type="SMART" id="SM00387"/>
    </source>
</evidence>
<dbReference type="Proteomes" id="UP000536604">
    <property type="component" value="Unassembled WGS sequence"/>
</dbReference>
<evidence type="ECO:0000256" key="1">
    <source>
        <dbReference type="ARBA" id="ARBA00000085"/>
    </source>
</evidence>
<dbReference type="InterPro" id="IPR036890">
    <property type="entry name" value="HATPase_C_sf"/>
</dbReference>
<keyword evidence="8" id="KW-0902">Two-component regulatory system</keyword>
<evidence type="ECO:0000256" key="9">
    <source>
        <dbReference type="SAM" id="Phobius"/>
    </source>
</evidence>
<dbReference type="PANTHER" id="PTHR24421:SF10">
    <property type="entry name" value="NITRATE_NITRITE SENSOR PROTEIN NARQ"/>
    <property type="match status" value="1"/>
</dbReference>
<feature type="transmembrane region" description="Helical" evidence="9">
    <location>
        <begin position="103"/>
        <end position="130"/>
    </location>
</feature>
<evidence type="ECO:0000256" key="3">
    <source>
        <dbReference type="ARBA" id="ARBA00022553"/>
    </source>
</evidence>
<keyword evidence="9" id="KW-0472">Membrane</keyword>
<feature type="transmembrane region" description="Helical" evidence="9">
    <location>
        <begin position="34"/>
        <end position="53"/>
    </location>
</feature>
<evidence type="ECO:0000313" key="12">
    <source>
        <dbReference type="Proteomes" id="UP000536604"/>
    </source>
</evidence>
<proteinExistence type="predicted"/>
<dbReference type="Pfam" id="PF02518">
    <property type="entry name" value="HATPase_c"/>
    <property type="match status" value="1"/>
</dbReference>
<dbReference type="GO" id="GO:0016020">
    <property type="term" value="C:membrane"/>
    <property type="evidence" value="ECO:0007669"/>
    <property type="project" value="InterPro"/>
</dbReference>
<reference evidence="11 12" key="1">
    <citation type="submission" date="2020-08" db="EMBL/GenBank/DDBJ databases">
        <title>Genomic Encyclopedia of Type Strains, Phase III (KMG-III): the genomes of soil and plant-associated and newly described type strains.</title>
        <authorList>
            <person name="Whitman W."/>
        </authorList>
    </citation>
    <scope>NUCLEOTIDE SEQUENCE [LARGE SCALE GENOMIC DNA]</scope>
    <source>
        <strain evidence="11 12">CECT 8712</strain>
    </source>
</reference>
<keyword evidence="5" id="KW-0547">Nucleotide-binding</keyword>
<evidence type="ECO:0000256" key="2">
    <source>
        <dbReference type="ARBA" id="ARBA00012438"/>
    </source>
</evidence>
<dbReference type="GO" id="GO:0005524">
    <property type="term" value="F:ATP binding"/>
    <property type="evidence" value="ECO:0007669"/>
    <property type="project" value="UniProtKB-KW"/>
</dbReference>
<dbReference type="Pfam" id="PF07730">
    <property type="entry name" value="HisKA_3"/>
    <property type="match status" value="1"/>
</dbReference>
<dbReference type="EMBL" id="JACHJO010000006">
    <property type="protein sequence ID" value="MBB6120440.1"/>
    <property type="molecule type" value="Genomic_DNA"/>
</dbReference>
<sequence length="401" mass="42444">MKVWRAVLRAVGHLVVALVTGMAAMVALPLTAVAVLLSLLGGARLSSGWFLLLHRWAESYRARAAGFLGAPAPEEAPPPPSGPRELRRAPSARRLLRWAAQEALLGTALGLAGTAAAVMPVDALLFLLWWALPFEESFLGMPVDGWAPALVAFSAEAAAGLALLRWAVVPVARTHARLALRRLAPSRAEVLAARVDELSRTRAGVVDAHGAELRRIERDLHDGTQARLVAIALQLGVAKEALKDDPRAARLLDQAHEGAEEAMAELRQVMRGIYPPVLADRGLSGALDALAARTGIPTRMDTGDLGTLPVPVETAAYFVVTEAVTNAVRHSGAREIGVRLLREDGVLRVSVRDDGRGGVDEERGTGVQGIRRRVAALDGSVRVDSPAGGPTVLEVELPCGS</sequence>
<keyword evidence="9" id="KW-1133">Transmembrane helix</keyword>
<dbReference type="InterPro" id="IPR003594">
    <property type="entry name" value="HATPase_dom"/>
</dbReference>
<dbReference type="GO" id="GO:0000155">
    <property type="term" value="F:phosphorelay sensor kinase activity"/>
    <property type="evidence" value="ECO:0007669"/>
    <property type="project" value="InterPro"/>
</dbReference>
<dbReference type="Pfam" id="PF13796">
    <property type="entry name" value="Sensor"/>
    <property type="match status" value="1"/>
</dbReference>
<keyword evidence="6 11" id="KW-0418">Kinase</keyword>
<dbReference type="Gene3D" id="3.30.565.10">
    <property type="entry name" value="Histidine kinase-like ATPase, C-terminal domain"/>
    <property type="match status" value="1"/>
</dbReference>
<evidence type="ECO:0000256" key="4">
    <source>
        <dbReference type="ARBA" id="ARBA00022679"/>
    </source>
</evidence>
<gene>
    <name evidence="11" type="ORF">FHS13_002392</name>
</gene>
<evidence type="ECO:0000256" key="8">
    <source>
        <dbReference type="ARBA" id="ARBA00023012"/>
    </source>
</evidence>
<dbReference type="InterPro" id="IPR050482">
    <property type="entry name" value="Sensor_HK_TwoCompSys"/>
</dbReference>
<feature type="transmembrane region" description="Helical" evidence="9">
    <location>
        <begin position="150"/>
        <end position="172"/>
    </location>
</feature>
<organism evidence="11 12">
    <name type="scientific">Nocardiopsis algeriensis</name>
    <dbReference type="NCBI Taxonomy" id="1478215"/>
    <lineage>
        <taxon>Bacteria</taxon>
        <taxon>Bacillati</taxon>
        <taxon>Actinomycetota</taxon>
        <taxon>Actinomycetes</taxon>
        <taxon>Streptosporangiales</taxon>
        <taxon>Nocardiopsidaceae</taxon>
        <taxon>Nocardiopsis</taxon>
    </lineage>
</organism>
<dbReference type="Gene3D" id="1.20.5.1930">
    <property type="match status" value="1"/>
</dbReference>
<dbReference type="PANTHER" id="PTHR24421">
    <property type="entry name" value="NITRATE/NITRITE SENSOR PROTEIN NARX-RELATED"/>
    <property type="match status" value="1"/>
</dbReference>